<keyword evidence="4" id="KW-1185">Reference proteome</keyword>
<dbReference type="Proteomes" id="UP000622890">
    <property type="component" value="Unassembled WGS sequence"/>
</dbReference>
<accession>A0A934T144</accession>
<comment type="caution">
    <text evidence="3">The sequence shown here is derived from an EMBL/GenBank/DDBJ whole genome shotgun (WGS) entry which is preliminary data.</text>
</comment>
<evidence type="ECO:0000313" key="4">
    <source>
        <dbReference type="Proteomes" id="UP000622890"/>
    </source>
</evidence>
<dbReference type="AlphaFoldDB" id="A0A934T144"/>
<dbReference type="EMBL" id="JAEPBG010000008">
    <property type="protein sequence ID" value="MBK4736679.1"/>
    <property type="molecule type" value="Genomic_DNA"/>
</dbReference>
<evidence type="ECO:0000256" key="2">
    <source>
        <dbReference type="SAM" id="SignalP"/>
    </source>
</evidence>
<keyword evidence="2" id="KW-0732">Signal</keyword>
<sequence>MNRKLATPLFAMMLAASFALPVSAQNAGAKGNASSAAGASNADVMAPGATGATTPTGAGDTSASGVSNDGKKQSKTRHHKARAKKPASGDSAQQ</sequence>
<protein>
    <submittedName>
        <fullName evidence="3">Uncharacterized protein</fullName>
    </submittedName>
</protein>
<feature type="region of interest" description="Disordered" evidence="1">
    <location>
        <begin position="25"/>
        <end position="94"/>
    </location>
</feature>
<proteinExistence type="predicted"/>
<name>A0A934T144_9BURK</name>
<feature type="signal peptide" evidence="2">
    <location>
        <begin position="1"/>
        <end position="24"/>
    </location>
</feature>
<feature type="chain" id="PRO_5036905421" evidence="2">
    <location>
        <begin position="25"/>
        <end position="94"/>
    </location>
</feature>
<reference evidence="3" key="1">
    <citation type="submission" date="2021-01" db="EMBL/GenBank/DDBJ databases">
        <title>Genome sequence of strain Noviherbaspirillum sp. DKR-6.</title>
        <authorList>
            <person name="Chaudhary D.K."/>
        </authorList>
    </citation>
    <scope>NUCLEOTIDE SEQUENCE</scope>
    <source>
        <strain evidence="3">DKR-6</strain>
    </source>
</reference>
<evidence type="ECO:0000256" key="1">
    <source>
        <dbReference type="SAM" id="MobiDB-lite"/>
    </source>
</evidence>
<gene>
    <name evidence="3" type="ORF">JJB74_18795</name>
</gene>
<organism evidence="3 4">
    <name type="scientific">Noviherbaspirillum pedocola</name>
    <dbReference type="NCBI Taxonomy" id="2801341"/>
    <lineage>
        <taxon>Bacteria</taxon>
        <taxon>Pseudomonadati</taxon>
        <taxon>Pseudomonadota</taxon>
        <taxon>Betaproteobacteria</taxon>
        <taxon>Burkholderiales</taxon>
        <taxon>Oxalobacteraceae</taxon>
        <taxon>Noviherbaspirillum</taxon>
    </lineage>
</organism>
<feature type="compositionally biased region" description="Basic residues" evidence="1">
    <location>
        <begin position="73"/>
        <end position="85"/>
    </location>
</feature>
<evidence type="ECO:0000313" key="3">
    <source>
        <dbReference type="EMBL" id="MBK4736679.1"/>
    </source>
</evidence>
<dbReference type="RefSeq" id="WP_200594339.1">
    <property type="nucleotide sequence ID" value="NZ_JAEPBG010000008.1"/>
</dbReference>
<feature type="compositionally biased region" description="Low complexity" evidence="1">
    <location>
        <begin position="25"/>
        <end position="65"/>
    </location>
</feature>